<sequence>MPKISHGIRPCMNQSGSNGLHARVMWKLEGSARLMRLIDISPWFKSGNPQGTMCRICSTLNLQWKGQHISHSLQAAVFIFSSTVRLTS</sequence>
<organism evidence="1 2">
    <name type="scientific">Araneus ventricosus</name>
    <name type="common">Orbweaver spider</name>
    <name type="synonym">Epeira ventricosa</name>
    <dbReference type="NCBI Taxonomy" id="182803"/>
    <lineage>
        <taxon>Eukaryota</taxon>
        <taxon>Metazoa</taxon>
        <taxon>Ecdysozoa</taxon>
        <taxon>Arthropoda</taxon>
        <taxon>Chelicerata</taxon>
        <taxon>Arachnida</taxon>
        <taxon>Araneae</taxon>
        <taxon>Araneomorphae</taxon>
        <taxon>Entelegynae</taxon>
        <taxon>Araneoidea</taxon>
        <taxon>Araneidae</taxon>
        <taxon>Araneus</taxon>
    </lineage>
</organism>
<keyword evidence="2" id="KW-1185">Reference proteome</keyword>
<dbReference type="EMBL" id="BGPR01019443">
    <property type="protein sequence ID" value="GBN81946.1"/>
    <property type="molecule type" value="Genomic_DNA"/>
</dbReference>
<name>A0A4Y2S2V9_ARAVE</name>
<evidence type="ECO:0000313" key="2">
    <source>
        <dbReference type="Proteomes" id="UP000499080"/>
    </source>
</evidence>
<gene>
    <name evidence="1" type="ORF">AVEN_36539_1</name>
</gene>
<dbReference type="AlphaFoldDB" id="A0A4Y2S2V9"/>
<accession>A0A4Y2S2V9</accession>
<reference evidence="1 2" key="1">
    <citation type="journal article" date="2019" name="Sci. Rep.">
        <title>Orb-weaving spider Araneus ventricosus genome elucidates the spidroin gene catalogue.</title>
        <authorList>
            <person name="Kono N."/>
            <person name="Nakamura H."/>
            <person name="Ohtoshi R."/>
            <person name="Moran D.A.P."/>
            <person name="Shinohara A."/>
            <person name="Yoshida Y."/>
            <person name="Fujiwara M."/>
            <person name="Mori M."/>
            <person name="Tomita M."/>
            <person name="Arakawa K."/>
        </authorList>
    </citation>
    <scope>NUCLEOTIDE SEQUENCE [LARGE SCALE GENOMIC DNA]</scope>
</reference>
<comment type="caution">
    <text evidence="1">The sequence shown here is derived from an EMBL/GenBank/DDBJ whole genome shotgun (WGS) entry which is preliminary data.</text>
</comment>
<protein>
    <submittedName>
        <fullName evidence="1">Uncharacterized protein</fullName>
    </submittedName>
</protein>
<evidence type="ECO:0000313" key="1">
    <source>
        <dbReference type="EMBL" id="GBN81946.1"/>
    </source>
</evidence>
<proteinExistence type="predicted"/>
<dbReference type="Proteomes" id="UP000499080">
    <property type="component" value="Unassembled WGS sequence"/>
</dbReference>